<organism evidence="1 2">
    <name type="scientific">Streptomyces pratens</name>
    <dbReference type="NCBI Taxonomy" id="887456"/>
    <lineage>
        <taxon>Bacteria</taxon>
        <taxon>Bacillati</taxon>
        <taxon>Actinomycetota</taxon>
        <taxon>Actinomycetes</taxon>
        <taxon>Kitasatosporales</taxon>
        <taxon>Streptomycetaceae</taxon>
        <taxon>Streptomyces</taxon>
    </lineage>
</organism>
<dbReference type="EMBL" id="JBHSPT010000076">
    <property type="protein sequence ID" value="MFC6059191.1"/>
    <property type="molecule type" value="Genomic_DNA"/>
</dbReference>
<reference evidence="2" key="1">
    <citation type="journal article" date="2019" name="Int. J. Syst. Evol. Microbiol.">
        <title>The Global Catalogue of Microorganisms (GCM) 10K type strain sequencing project: providing services to taxonomists for standard genome sequencing and annotation.</title>
        <authorList>
            <consortium name="The Broad Institute Genomics Platform"/>
            <consortium name="The Broad Institute Genome Sequencing Center for Infectious Disease"/>
            <person name="Wu L."/>
            <person name="Ma J."/>
        </authorList>
    </citation>
    <scope>NUCLEOTIDE SEQUENCE [LARGE SCALE GENOMIC DNA]</scope>
    <source>
        <strain evidence="2">JCM 12763</strain>
    </source>
</reference>
<dbReference type="InterPro" id="IPR046042">
    <property type="entry name" value="DUF6000"/>
</dbReference>
<accession>A0ABW1M6B0</accession>
<keyword evidence="2" id="KW-1185">Reference proteome</keyword>
<proteinExistence type="predicted"/>
<name>A0ABW1M6B0_9ACTN</name>
<protein>
    <submittedName>
        <fullName evidence="1">DUF6000 family protein</fullName>
    </submittedName>
</protein>
<evidence type="ECO:0000313" key="1">
    <source>
        <dbReference type="EMBL" id="MFC6059191.1"/>
    </source>
</evidence>
<dbReference type="Pfam" id="PF19463">
    <property type="entry name" value="DUF6000"/>
    <property type="match status" value="1"/>
</dbReference>
<sequence length="93" mass="10483">MRRPRATSLPAALPYAGPPGRIRYDQPAALGALLRLDARLGTHHADRFTQPDGLWDQWVQALVHLSDQPGHTPDEQHHWADLQCDFADGWTRP</sequence>
<dbReference type="Proteomes" id="UP001596242">
    <property type="component" value="Unassembled WGS sequence"/>
</dbReference>
<gene>
    <name evidence="1" type="ORF">ACFP50_28400</name>
</gene>
<dbReference type="RefSeq" id="WP_386403093.1">
    <property type="nucleotide sequence ID" value="NZ_JBHSPT010000076.1"/>
</dbReference>
<evidence type="ECO:0000313" key="2">
    <source>
        <dbReference type="Proteomes" id="UP001596242"/>
    </source>
</evidence>
<comment type="caution">
    <text evidence="1">The sequence shown here is derived from an EMBL/GenBank/DDBJ whole genome shotgun (WGS) entry which is preliminary data.</text>
</comment>